<evidence type="ECO:0000313" key="5">
    <source>
        <dbReference type="EMBL" id="THU36993.1"/>
    </source>
</evidence>
<dbReference type="SUPFAM" id="SSF74853">
    <property type="entry name" value="Lamin A/C globular tail domain"/>
    <property type="match status" value="1"/>
</dbReference>
<dbReference type="PROSITE" id="PS51841">
    <property type="entry name" value="LTD"/>
    <property type="match status" value="1"/>
</dbReference>
<accession>A0A4S8HNX5</accession>
<dbReference type="EMBL" id="STFF01000005">
    <property type="protein sequence ID" value="THU36993.1"/>
    <property type="molecule type" value="Genomic_DNA"/>
</dbReference>
<evidence type="ECO:0000256" key="2">
    <source>
        <dbReference type="SAM" id="MobiDB-lite"/>
    </source>
</evidence>
<feature type="region of interest" description="Disordered" evidence="2">
    <location>
        <begin position="174"/>
        <end position="196"/>
    </location>
</feature>
<reference evidence="5 6" key="1">
    <citation type="submission" date="2019-04" db="EMBL/GenBank/DDBJ databases">
        <title>Niastella caeni sp. nov., isolated from activated sludge.</title>
        <authorList>
            <person name="Sheng M."/>
        </authorList>
    </citation>
    <scope>NUCLEOTIDE SEQUENCE [LARGE SCALE GENOMIC DNA]</scope>
    <source>
        <strain evidence="5 6">HX-2-15</strain>
    </source>
</reference>
<gene>
    <name evidence="5" type="ORF">FAM09_18730</name>
</gene>
<keyword evidence="6" id="KW-1185">Reference proteome</keyword>
<organism evidence="5 6">
    <name type="scientific">Niastella caeni</name>
    <dbReference type="NCBI Taxonomy" id="2569763"/>
    <lineage>
        <taxon>Bacteria</taxon>
        <taxon>Pseudomonadati</taxon>
        <taxon>Bacteroidota</taxon>
        <taxon>Chitinophagia</taxon>
        <taxon>Chitinophagales</taxon>
        <taxon>Chitinophagaceae</taxon>
        <taxon>Niastella</taxon>
    </lineage>
</organism>
<dbReference type="OrthoDB" id="9758406at2"/>
<dbReference type="InterPro" id="IPR025965">
    <property type="entry name" value="FlgD/Vpr_Ig-like"/>
</dbReference>
<keyword evidence="1 3" id="KW-0732">Signal</keyword>
<dbReference type="InterPro" id="IPR014755">
    <property type="entry name" value="Cu-Rt/internalin_Ig-like"/>
</dbReference>
<sequence>MVLPILPRLLLACSLLFIMSGSYAQVANRFDIVIDELLPDPTPPVQLPNAEFIELKNVSTTAFNIRNWKISDGSTTANITSSYLLKPDSFVIICPNNAVSAFAAFGNTIGVSSFPSLNNDADVISLYSAEGRLIHTVGYNSNWYQNAVKSDGGWSLEMIDTKNPCTGMSNWKASTNNTGGSPGKRNTLDDTNIDEQPPAITRSITTDSLTISVLFDEPLDSSTAIAAANYTLNNGVAHPASASVIMPLCTEVVLKLASPLNSQTVYELKVNNVKDCAGNAINQLNTVKAGLPVMADSMTIVINEVLFNPQPDGFDYIELYNRSNRTINLKQLHLATRNATGQLTGIAPVSAVPFLFFPGEYRVLTENSRWLQQQYLVKEPYLISELPALPSLPDDKGIVVLLNAEGSIIDELHYDHNWHFGLISDKEGIALERINYNQPTQQKSNWSSAASTAGFGTPGYPNSQLAADAQIQGQVSVAPAVFSPDNDGFNDFAIIDYQLPEPGFVANIRIFDANGRKVRHLAQNATLAATGRFRWDGLNDNGTKLPVGIYVVLTEIFNLQGKTKKFKQAVTLARR</sequence>
<dbReference type="InterPro" id="IPR032812">
    <property type="entry name" value="SbsA_Ig"/>
</dbReference>
<evidence type="ECO:0000313" key="6">
    <source>
        <dbReference type="Proteomes" id="UP000306918"/>
    </source>
</evidence>
<protein>
    <recommendedName>
        <fullName evidence="4">LTD domain-containing protein</fullName>
    </recommendedName>
</protein>
<dbReference type="Pfam" id="PF13205">
    <property type="entry name" value="Big_5"/>
    <property type="match status" value="1"/>
</dbReference>
<proteinExistence type="predicted"/>
<feature type="signal peptide" evidence="3">
    <location>
        <begin position="1"/>
        <end position="24"/>
    </location>
</feature>
<comment type="caution">
    <text evidence="5">The sequence shown here is derived from an EMBL/GenBank/DDBJ whole genome shotgun (WGS) entry which is preliminary data.</text>
</comment>
<evidence type="ECO:0000256" key="1">
    <source>
        <dbReference type="ARBA" id="ARBA00022729"/>
    </source>
</evidence>
<dbReference type="Gene3D" id="2.60.40.1220">
    <property type="match status" value="1"/>
</dbReference>
<dbReference type="InterPro" id="IPR001322">
    <property type="entry name" value="Lamin_tail_dom"/>
</dbReference>
<feature type="chain" id="PRO_5020760158" description="LTD domain-containing protein" evidence="3">
    <location>
        <begin position="25"/>
        <end position="575"/>
    </location>
</feature>
<dbReference type="RefSeq" id="WP_136578669.1">
    <property type="nucleotide sequence ID" value="NZ_STFF01000005.1"/>
</dbReference>
<dbReference type="Proteomes" id="UP000306918">
    <property type="component" value="Unassembled WGS sequence"/>
</dbReference>
<dbReference type="Pfam" id="PF13860">
    <property type="entry name" value="FlgD_ig"/>
    <property type="match status" value="1"/>
</dbReference>
<dbReference type="AlphaFoldDB" id="A0A4S8HNX5"/>
<dbReference type="Gene3D" id="2.60.40.4070">
    <property type="match status" value="1"/>
</dbReference>
<evidence type="ECO:0000256" key="3">
    <source>
        <dbReference type="SAM" id="SignalP"/>
    </source>
</evidence>
<dbReference type="Pfam" id="PF00932">
    <property type="entry name" value="LTD"/>
    <property type="match status" value="2"/>
</dbReference>
<dbReference type="InterPro" id="IPR036415">
    <property type="entry name" value="Lamin_tail_dom_sf"/>
</dbReference>
<name>A0A4S8HNX5_9BACT</name>
<feature type="domain" description="LTD" evidence="4">
    <location>
        <begin position="28"/>
        <end position="141"/>
    </location>
</feature>
<evidence type="ECO:0000259" key="4">
    <source>
        <dbReference type="PROSITE" id="PS51841"/>
    </source>
</evidence>
<dbReference type="Gene3D" id="2.60.40.1260">
    <property type="entry name" value="Lamin Tail domain"/>
    <property type="match status" value="1"/>
</dbReference>